<evidence type="ECO:0000313" key="3">
    <source>
        <dbReference type="Proteomes" id="UP000430519"/>
    </source>
</evidence>
<dbReference type="RefSeq" id="WP_160980698.1">
    <property type="nucleotide sequence ID" value="NZ_WVHK01000061.1"/>
</dbReference>
<proteinExistence type="predicted"/>
<reference evidence="2 3" key="1">
    <citation type="submission" date="2019-11" db="EMBL/GenBank/DDBJ databases">
        <title>Genome sequence of Deinococcus xianganensis Y35, AI-2 producing algicidal bacterium, isolated from lake water.</title>
        <authorList>
            <person name="Li Y."/>
        </authorList>
    </citation>
    <scope>NUCLEOTIDE SEQUENCE [LARGE SCALE GENOMIC DNA]</scope>
    <source>
        <strain evidence="2 3">Y35</strain>
    </source>
</reference>
<keyword evidence="1" id="KW-0472">Membrane</keyword>
<keyword evidence="1" id="KW-1133">Transmembrane helix</keyword>
<dbReference type="Proteomes" id="UP000430519">
    <property type="component" value="Unassembled WGS sequence"/>
</dbReference>
<name>A0A6I4YLX6_9DEIO</name>
<organism evidence="2 3">
    <name type="scientific">Deinococcus xianganensis</name>
    <dbReference type="NCBI Taxonomy" id="1507289"/>
    <lineage>
        <taxon>Bacteria</taxon>
        <taxon>Thermotogati</taxon>
        <taxon>Deinococcota</taxon>
        <taxon>Deinococci</taxon>
        <taxon>Deinococcales</taxon>
        <taxon>Deinococcaceae</taxon>
        <taxon>Deinococcus</taxon>
    </lineage>
</organism>
<keyword evidence="1" id="KW-0812">Transmembrane</keyword>
<feature type="transmembrane region" description="Helical" evidence="1">
    <location>
        <begin position="51"/>
        <end position="67"/>
    </location>
</feature>
<feature type="transmembrane region" description="Helical" evidence="1">
    <location>
        <begin position="21"/>
        <end position="39"/>
    </location>
</feature>
<evidence type="ECO:0000313" key="2">
    <source>
        <dbReference type="EMBL" id="MXV20856.1"/>
    </source>
</evidence>
<keyword evidence="3" id="KW-1185">Reference proteome</keyword>
<dbReference type="AlphaFoldDB" id="A0A6I4YLX6"/>
<gene>
    <name evidence="2" type="ORF">GLX28_14555</name>
</gene>
<sequence>MTRRFKGYSTDSRHALIGTMSLYNLMAVVSAFLMGQEIAKRFTAHGPMQSAFAIGLAVGVFVLTLILRREFAAKPKYIQHWWQFWNGDDQAVVRPDARPVPLLSRREDK</sequence>
<comment type="caution">
    <text evidence="2">The sequence shown here is derived from an EMBL/GenBank/DDBJ whole genome shotgun (WGS) entry which is preliminary data.</text>
</comment>
<dbReference type="EMBL" id="WVHK01000061">
    <property type="protein sequence ID" value="MXV20856.1"/>
    <property type="molecule type" value="Genomic_DNA"/>
</dbReference>
<accession>A0A6I4YLX6</accession>
<protein>
    <submittedName>
        <fullName evidence="2">Uncharacterized protein</fullName>
    </submittedName>
</protein>
<evidence type="ECO:0000256" key="1">
    <source>
        <dbReference type="SAM" id="Phobius"/>
    </source>
</evidence>